<dbReference type="PRINTS" id="PR00344">
    <property type="entry name" value="BCTRLSENSOR"/>
</dbReference>
<keyword evidence="6" id="KW-0902">Two-component regulatory system</keyword>
<feature type="domain" description="Histidine kinase" evidence="9">
    <location>
        <begin position="354"/>
        <end position="570"/>
    </location>
</feature>
<dbReference type="InterPro" id="IPR005467">
    <property type="entry name" value="His_kinase_dom"/>
</dbReference>
<dbReference type="RefSeq" id="WP_344768707.1">
    <property type="nucleotide sequence ID" value="NZ_BAABAK010000016.1"/>
</dbReference>
<dbReference type="SUPFAM" id="SSF55785">
    <property type="entry name" value="PYP-like sensor domain (PAS domain)"/>
    <property type="match status" value="2"/>
</dbReference>
<keyword evidence="3" id="KW-0597">Phosphoprotein</keyword>
<gene>
    <name evidence="11" type="ORF">GCM10022246_32410</name>
</gene>
<accession>A0ABP7Q791</accession>
<dbReference type="CDD" id="cd00130">
    <property type="entry name" value="PAS"/>
    <property type="match status" value="1"/>
</dbReference>
<evidence type="ECO:0000256" key="5">
    <source>
        <dbReference type="ARBA" id="ARBA00022777"/>
    </source>
</evidence>
<dbReference type="SMART" id="SM00387">
    <property type="entry name" value="HATPase_c"/>
    <property type="match status" value="1"/>
</dbReference>
<dbReference type="Gene3D" id="3.30.450.20">
    <property type="entry name" value="PAS domain"/>
    <property type="match status" value="2"/>
</dbReference>
<evidence type="ECO:0000256" key="1">
    <source>
        <dbReference type="ARBA" id="ARBA00000085"/>
    </source>
</evidence>
<evidence type="ECO:0000313" key="11">
    <source>
        <dbReference type="EMBL" id="GAA3977633.1"/>
    </source>
</evidence>
<dbReference type="EC" id="2.7.13.3" evidence="2"/>
<dbReference type="Proteomes" id="UP001501081">
    <property type="component" value="Unassembled WGS sequence"/>
</dbReference>
<organism evidence="11 12">
    <name type="scientific">Pedobacter ginsengiterrae</name>
    <dbReference type="NCBI Taxonomy" id="871696"/>
    <lineage>
        <taxon>Bacteria</taxon>
        <taxon>Pseudomonadati</taxon>
        <taxon>Bacteroidota</taxon>
        <taxon>Sphingobacteriia</taxon>
        <taxon>Sphingobacteriales</taxon>
        <taxon>Sphingobacteriaceae</taxon>
        <taxon>Pedobacter</taxon>
    </lineage>
</organism>
<keyword evidence="4" id="KW-0808">Transferase</keyword>
<dbReference type="InterPro" id="IPR035965">
    <property type="entry name" value="PAS-like_dom_sf"/>
</dbReference>
<protein>
    <recommendedName>
        <fullName evidence="2">histidine kinase</fullName>
        <ecNumber evidence="2">2.7.13.3</ecNumber>
    </recommendedName>
</protein>
<dbReference type="EMBL" id="BAABAK010000016">
    <property type="protein sequence ID" value="GAA3977633.1"/>
    <property type="molecule type" value="Genomic_DNA"/>
</dbReference>
<proteinExistence type="predicted"/>
<dbReference type="PROSITE" id="PS50109">
    <property type="entry name" value="HIS_KIN"/>
    <property type="match status" value="1"/>
</dbReference>
<dbReference type="PANTHER" id="PTHR45453:SF1">
    <property type="entry name" value="PHOSPHATE REGULON SENSOR PROTEIN PHOR"/>
    <property type="match status" value="1"/>
</dbReference>
<evidence type="ECO:0000256" key="3">
    <source>
        <dbReference type="ARBA" id="ARBA00022553"/>
    </source>
</evidence>
<dbReference type="SMART" id="SM00388">
    <property type="entry name" value="HisKA"/>
    <property type="match status" value="1"/>
</dbReference>
<evidence type="ECO:0000259" key="9">
    <source>
        <dbReference type="PROSITE" id="PS50109"/>
    </source>
</evidence>
<dbReference type="InterPro" id="IPR013767">
    <property type="entry name" value="PAS_fold"/>
</dbReference>
<dbReference type="PANTHER" id="PTHR45453">
    <property type="entry name" value="PHOSPHATE REGULON SENSOR PROTEIN PHOR"/>
    <property type="match status" value="1"/>
</dbReference>
<evidence type="ECO:0000313" key="12">
    <source>
        <dbReference type="Proteomes" id="UP001501081"/>
    </source>
</evidence>
<name>A0ABP7Q791_9SPHI</name>
<dbReference type="PROSITE" id="PS50113">
    <property type="entry name" value="PAC"/>
    <property type="match status" value="1"/>
</dbReference>
<evidence type="ECO:0000256" key="8">
    <source>
        <dbReference type="SAM" id="Coils"/>
    </source>
</evidence>
<dbReference type="SUPFAM" id="SSF47384">
    <property type="entry name" value="Homodimeric domain of signal transducing histidine kinase"/>
    <property type="match status" value="1"/>
</dbReference>
<dbReference type="NCBIfam" id="TIGR00229">
    <property type="entry name" value="sensory_box"/>
    <property type="match status" value="2"/>
</dbReference>
<keyword evidence="8" id="KW-0175">Coiled coil</keyword>
<dbReference type="Pfam" id="PF00989">
    <property type="entry name" value="PAS"/>
    <property type="match status" value="1"/>
</dbReference>
<dbReference type="InterPro" id="IPR036890">
    <property type="entry name" value="HATPase_C_sf"/>
</dbReference>
<keyword evidence="7" id="KW-0472">Membrane</keyword>
<feature type="coiled-coil region" evidence="8">
    <location>
        <begin position="174"/>
        <end position="226"/>
    </location>
</feature>
<dbReference type="InterPro" id="IPR003661">
    <property type="entry name" value="HisK_dim/P_dom"/>
</dbReference>
<dbReference type="Pfam" id="PF02518">
    <property type="entry name" value="HATPase_c"/>
    <property type="match status" value="1"/>
</dbReference>
<dbReference type="SUPFAM" id="SSF55874">
    <property type="entry name" value="ATPase domain of HSP90 chaperone/DNA topoisomerase II/histidine kinase"/>
    <property type="match status" value="1"/>
</dbReference>
<keyword evidence="12" id="KW-1185">Reference proteome</keyword>
<evidence type="ECO:0000259" key="10">
    <source>
        <dbReference type="PROSITE" id="PS50113"/>
    </source>
</evidence>
<dbReference type="InterPro" id="IPR003594">
    <property type="entry name" value="HATPase_dom"/>
</dbReference>
<dbReference type="InterPro" id="IPR050351">
    <property type="entry name" value="BphY/WalK/GraS-like"/>
</dbReference>
<evidence type="ECO:0000256" key="2">
    <source>
        <dbReference type="ARBA" id="ARBA00012438"/>
    </source>
</evidence>
<dbReference type="Gene3D" id="3.30.565.10">
    <property type="entry name" value="Histidine kinase-like ATPase, C-terminal domain"/>
    <property type="match status" value="1"/>
</dbReference>
<comment type="caution">
    <text evidence="11">The sequence shown here is derived from an EMBL/GenBank/DDBJ whole genome shotgun (WGS) entry which is preliminary data.</text>
</comment>
<keyword evidence="5" id="KW-0418">Kinase</keyword>
<comment type="catalytic activity">
    <reaction evidence="1">
        <text>ATP + protein L-histidine = ADP + protein N-phospho-L-histidine.</text>
        <dbReference type="EC" id="2.7.13.3"/>
    </reaction>
</comment>
<dbReference type="InterPro" id="IPR000700">
    <property type="entry name" value="PAS-assoc_C"/>
</dbReference>
<feature type="domain" description="PAC" evidence="10">
    <location>
        <begin position="297"/>
        <end position="350"/>
    </location>
</feature>
<dbReference type="InterPro" id="IPR000014">
    <property type="entry name" value="PAS"/>
</dbReference>
<dbReference type="Pfam" id="PF00512">
    <property type="entry name" value="HisKA"/>
    <property type="match status" value="1"/>
</dbReference>
<dbReference type="CDD" id="cd00082">
    <property type="entry name" value="HisKA"/>
    <property type="match status" value="1"/>
</dbReference>
<dbReference type="SMART" id="SM00091">
    <property type="entry name" value="PAS"/>
    <property type="match status" value="2"/>
</dbReference>
<dbReference type="InterPro" id="IPR036097">
    <property type="entry name" value="HisK_dim/P_sf"/>
</dbReference>
<sequence>MEKSIEHIKLEEAYRELQIQLEEANDIVDAIRTGEVDALVVNGKDGHQLFTLKSADHSYRIFIEQMIESAITLDQTGLILYSNSQFAALCQAPLESVIGKDFLIFVDDDYKVFAKEIIDSAWEVDTKAELFLRNANGDKIAVQLSIKQLRLDEGVSLSVIITDLTDLKKSQFLLQTKNEELEKARKIAEELNENLEFLVQNRTLELEAKNNELITALNDLKESEDNLHSAFNAGELGSCSLDLKTGRAEMSEKFRELYGLPIAGEINWEMVLSAVDPGYINELNEVLQKCIKSGTPVDSTYPIKHILTGERRWMRVVGKCKKDHSGNFVGVYAVLMDVTDQKQDEQRKNDFIAMVSHELKTPLTSMKGYIQVLQMKAKKDNLDFANKALEGADRQIGKMTKMINGFLNVARLESGKIGMDFAKVELTKLVSEVVDEYATTANSHHLVQNYCNELFIMADRDKLGQVVNNLISNAVKYSPINTEIFIDCFIDEQSAVFKITDQGMGISQSDLPRLFDRFYRVENLKTATVAGFGIGLYLSAEIIERHNGKIWAESEIGNGASFYFSIPLITL</sequence>
<evidence type="ECO:0000256" key="4">
    <source>
        <dbReference type="ARBA" id="ARBA00022679"/>
    </source>
</evidence>
<evidence type="ECO:0000256" key="6">
    <source>
        <dbReference type="ARBA" id="ARBA00023012"/>
    </source>
</evidence>
<dbReference type="InterPro" id="IPR004358">
    <property type="entry name" value="Sig_transdc_His_kin-like_C"/>
</dbReference>
<dbReference type="Gene3D" id="1.10.287.130">
    <property type="match status" value="1"/>
</dbReference>
<evidence type="ECO:0000256" key="7">
    <source>
        <dbReference type="ARBA" id="ARBA00023136"/>
    </source>
</evidence>
<reference evidence="12" key="1">
    <citation type="journal article" date="2019" name="Int. J. Syst. Evol. Microbiol.">
        <title>The Global Catalogue of Microorganisms (GCM) 10K type strain sequencing project: providing services to taxonomists for standard genome sequencing and annotation.</title>
        <authorList>
            <consortium name="The Broad Institute Genomics Platform"/>
            <consortium name="The Broad Institute Genome Sequencing Center for Infectious Disease"/>
            <person name="Wu L."/>
            <person name="Ma J."/>
        </authorList>
    </citation>
    <scope>NUCLEOTIDE SEQUENCE [LARGE SCALE GENOMIC DNA]</scope>
    <source>
        <strain evidence="12">JCM 17338</strain>
    </source>
</reference>